<name>A0ABY5W8F8_9ACTN</name>
<feature type="compositionally biased region" description="Low complexity" evidence="1">
    <location>
        <begin position="336"/>
        <end position="353"/>
    </location>
</feature>
<dbReference type="EMBL" id="CP073720">
    <property type="protein sequence ID" value="UWP85650.1"/>
    <property type="molecule type" value="Genomic_DNA"/>
</dbReference>
<dbReference type="Proteomes" id="UP001059617">
    <property type="component" value="Chromosome"/>
</dbReference>
<keyword evidence="3" id="KW-1185">Reference proteome</keyword>
<accession>A0ABY5W8F8</accession>
<evidence type="ECO:0000256" key="1">
    <source>
        <dbReference type="SAM" id="MobiDB-lite"/>
    </source>
</evidence>
<evidence type="ECO:0000313" key="3">
    <source>
        <dbReference type="Proteomes" id="UP001059617"/>
    </source>
</evidence>
<reference evidence="2" key="2">
    <citation type="submission" date="2022-09" db="EMBL/GenBank/DDBJ databases">
        <title>Biosynthetic gene clusters of Dactylosporangioum fulvum.</title>
        <authorList>
            <person name="Caradec T."/>
        </authorList>
    </citation>
    <scope>NUCLEOTIDE SEQUENCE</scope>
    <source>
        <strain evidence="2">NRRL B-16292</strain>
    </source>
</reference>
<sequence length="402" mass="43746">MRTASLLYFELACSLFERGDGYPISEPIGEKAPPALERYNDIENQGWMPSDDTIAEHLRQGLGLDTTHLKETLLTHLTSRLDKIDTDIAWVGEMLSGFSADAVIRLTQVHEEALPDSLPLLLAARLKYGVADLGKWRQAVDRMRALDNELELFAAFADIEDEFEPLEILVDKVRFTLWSAVSEVAAWADRAPVSGWNRRSNARSLATDVEATVAVCGPEFARLFKDAGAAVVSALNQLAGSQPATRVADVAAKLERAASATARTVPVSVLRRPATAFRAGHTTQVLRLTTPTAKKAAAIRKYRLPGRSSHSHTPVGPSDPGSASRAFRPRGRLRSLSRLPRPARTAAPPCRRPVSSAMPNATWIAPDGWFEWPATSSSTVIETMPATKHTPAVNAQASARTM</sequence>
<gene>
    <name evidence="2" type="ORF">Dfulv_15950</name>
</gene>
<evidence type="ECO:0000313" key="2">
    <source>
        <dbReference type="EMBL" id="UWP85650.1"/>
    </source>
</evidence>
<reference evidence="2" key="1">
    <citation type="submission" date="2021-04" db="EMBL/GenBank/DDBJ databases">
        <authorList>
            <person name="Hartkoorn R.C."/>
            <person name="Beaudoing E."/>
            <person name="Hot D."/>
        </authorList>
    </citation>
    <scope>NUCLEOTIDE SEQUENCE</scope>
    <source>
        <strain evidence="2">NRRL B-16292</strain>
    </source>
</reference>
<dbReference type="RefSeq" id="WP_259863819.1">
    <property type="nucleotide sequence ID" value="NZ_BAAAST010000012.1"/>
</dbReference>
<feature type="region of interest" description="Disordered" evidence="1">
    <location>
        <begin position="303"/>
        <end position="354"/>
    </location>
</feature>
<organism evidence="2 3">
    <name type="scientific">Dactylosporangium fulvum</name>
    <dbReference type="NCBI Taxonomy" id="53359"/>
    <lineage>
        <taxon>Bacteria</taxon>
        <taxon>Bacillati</taxon>
        <taxon>Actinomycetota</taxon>
        <taxon>Actinomycetes</taxon>
        <taxon>Micromonosporales</taxon>
        <taxon>Micromonosporaceae</taxon>
        <taxon>Dactylosporangium</taxon>
    </lineage>
</organism>
<proteinExistence type="predicted"/>
<protein>
    <submittedName>
        <fullName evidence="2">Uncharacterized protein</fullName>
    </submittedName>
</protein>